<evidence type="ECO:0000313" key="5">
    <source>
        <dbReference type="Proteomes" id="UP000298652"/>
    </source>
</evidence>
<dbReference type="Gramene" id="TKW13713">
    <property type="protein sequence ID" value="TKW13713"/>
    <property type="gene ID" value="SEVIR_5G119201v2"/>
</dbReference>
<evidence type="ECO:0000259" key="3">
    <source>
        <dbReference type="PROSITE" id="PS50966"/>
    </source>
</evidence>
<dbReference type="InterPro" id="IPR007527">
    <property type="entry name" value="Znf_SWIM"/>
</dbReference>
<dbReference type="PROSITE" id="PS50966">
    <property type="entry name" value="ZF_SWIM"/>
    <property type="match status" value="1"/>
</dbReference>
<evidence type="ECO:0000256" key="1">
    <source>
        <dbReference type="PROSITE-ProRule" id="PRU00325"/>
    </source>
</evidence>
<proteinExistence type="predicted"/>
<dbReference type="Pfam" id="PF04434">
    <property type="entry name" value="SWIM"/>
    <property type="match status" value="1"/>
</dbReference>
<dbReference type="Pfam" id="PF10551">
    <property type="entry name" value="MULE"/>
    <property type="match status" value="1"/>
</dbReference>
<evidence type="ECO:0000256" key="2">
    <source>
        <dbReference type="SAM" id="MobiDB-lite"/>
    </source>
</evidence>
<reference evidence="4" key="1">
    <citation type="submission" date="2019-03" db="EMBL/GenBank/DDBJ databases">
        <title>WGS assembly of Setaria viridis.</title>
        <authorList>
            <person name="Huang P."/>
            <person name="Jenkins J."/>
            <person name="Grimwood J."/>
            <person name="Barry K."/>
            <person name="Healey A."/>
            <person name="Mamidi S."/>
            <person name="Sreedasyam A."/>
            <person name="Shu S."/>
            <person name="Feldman M."/>
            <person name="Wu J."/>
            <person name="Yu Y."/>
            <person name="Chen C."/>
            <person name="Johnson J."/>
            <person name="Rokhsar D."/>
            <person name="Baxter I."/>
            <person name="Schmutz J."/>
            <person name="Brutnell T."/>
            <person name="Kellogg E."/>
        </authorList>
    </citation>
    <scope>NUCLEOTIDE SEQUENCE [LARGE SCALE GENOMIC DNA]</scope>
</reference>
<keyword evidence="5" id="KW-1185">Reference proteome</keyword>
<dbReference type="AlphaFoldDB" id="A0A4U6UHQ7"/>
<dbReference type="Pfam" id="PF03101">
    <property type="entry name" value="FAR1"/>
    <property type="match status" value="2"/>
</dbReference>
<dbReference type="InterPro" id="IPR018289">
    <property type="entry name" value="MULE_transposase_dom"/>
</dbReference>
<dbReference type="Proteomes" id="UP000298652">
    <property type="component" value="Chromosome 5"/>
</dbReference>
<dbReference type="EMBL" id="CM016556">
    <property type="protein sequence ID" value="TKW13713.1"/>
    <property type="molecule type" value="Genomic_DNA"/>
</dbReference>
<feature type="region of interest" description="Disordered" evidence="2">
    <location>
        <begin position="104"/>
        <end position="135"/>
    </location>
</feature>
<sequence>MWSGGAVRTVPGCRGEEAATQGRAHVTRCPPSLRSGVRPQAPAVHATTVSAAPVPPSRTAAATMTPGATSVPPYRPIHRGESSATAPPSAVVASGESEPIVGGEACNGSSKGSAVDGKTASSCSGPRKRGVKRSWKDGVGADSRAFVPGRISPLEEALRCYGDRGAGPIIAPRAGLEFDSCEEAFDYYNLYSWEMGFGIRYSSSQSYKKRGEIYRNMVSFVCVCGGTPDAGSKKSIKQGCPAFVRLLRTDDDGWYIKEFVADHNHKMSETCAEISCWKSHRQIDPHTKELVKNLRANNVSLTEVSCILSSFFGNNNASAVTKRALRSLTVQNNSEKVEGDVHQTIENDVQINREAEDDVQKTIEVFNRLHEEDEGFANVVDLDEGGKIKTMMWTNGKSRHDYLCFGDAITFDTTYRTNKRWKNGVGPDSRKFVPGRISPLEEALRRYGDRGAGPIIAPRAGLEFDSCEEAFDYYNLYSWEMGFGIRYSTSQSYKKRGEIYRNRVSFVCACGGTPDAGSKKSIKQGCPAFMRLLRTDDDGWYIKEFVADHNHKMSKTCGEQSCWKSHRQIDPHTKEVVKNLRANNVSLTEVSCILSSFFGNNNASAVTKRALRSLTVQINREKVEGNVHKTIEDNVQINREVEDDVQKTIEVFNRLHEEDEGFANVVDLDEGGKIKAMMWTNGKSRHDYLCFGDAITFDTTYRTNKYNMPFGLFVGANKHFQSVIFAGVLMLDESIKSFEWGFTQFVALMGGKVPKTILTDQCSAMEVALANKFPEITHRWCKWHVFRTIKAELGQKYTKEFKEELNKMCNHMLTSEEFEAGWGALVTKHGLKNNVYMSNIYNNRHMWAKAYFSGKFCAKQTSTQRCESANHVLKGSLSPGATMHIFVEQYHKLLSELIEKEDGKEHEDKLPLTETSTGWPIESHAAEFYTKTMLGKFVDHMKQGAKYDVVEIVPRRKYRLDHVDPLSCDKWYRSSYMVDVREDGGYYQCECGMWDHMGILCCHSIRLMMQLMVRKIPEQHLLRRWSRNGNKVESDIVRQADLASYLHTSRSFRNASLTNKARELVELGDLNIECYDLCYKGICELIEQVKSKRPNTDVA</sequence>
<keyword evidence="1" id="KW-0479">Metal-binding</keyword>
<dbReference type="GO" id="GO:0008270">
    <property type="term" value="F:zinc ion binding"/>
    <property type="evidence" value="ECO:0007669"/>
    <property type="project" value="UniProtKB-KW"/>
</dbReference>
<gene>
    <name evidence="4" type="ORF">SEVIR_5G119201v2</name>
</gene>
<evidence type="ECO:0000313" key="4">
    <source>
        <dbReference type="EMBL" id="TKW13713.1"/>
    </source>
</evidence>
<accession>A0A4U6UHQ7</accession>
<keyword evidence="1" id="KW-0863">Zinc-finger</keyword>
<organism evidence="4 5">
    <name type="scientific">Setaria viridis</name>
    <name type="common">Green bristlegrass</name>
    <name type="synonym">Setaria italica subsp. viridis</name>
    <dbReference type="NCBI Taxonomy" id="4556"/>
    <lineage>
        <taxon>Eukaryota</taxon>
        <taxon>Viridiplantae</taxon>
        <taxon>Streptophyta</taxon>
        <taxon>Embryophyta</taxon>
        <taxon>Tracheophyta</taxon>
        <taxon>Spermatophyta</taxon>
        <taxon>Magnoliopsida</taxon>
        <taxon>Liliopsida</taxon>
        <taxon>Poales</taxon>
        <taxon>Poaceae</taxon>
        <taxon>PACMAD clade</taxon>
        <taxon>Panicoideae</taxon>
        <taxon>Panicodae</taxon>
        <taxon>Paniceae</taxon>
        <taxon>Cenchrinae</taxon>
        <taxon>Setaria</taxon>
    </lineage>
</organism>
<keyword evidence="1" id="KW-0862">Zinc</keyword>
<dbReference type="PANTHER" id="PTHR47482:SF5">
    <property type="entry name" value="FAR1 DOMAIN-CONTAINING PROTEIN"/>
    <property type="match status" value="1"/>
</dbReference>
<dbReference type="OMA" id="ECHKTGT"/>
<dbReference type="PANTHER" id="PTHR47482">
    <property type="entry name" value="OS11G0632001 PROTEIN"/>
    <property type="match status" value="1"/>
</dbReference>
<dbReference type="InterPro" id="IPR004330">
    <property type="entry name" value="FAR1_DNA_bnd_dom"/>
</dbReference>
<feature type="domain" description="SWIM-type" evidence="3">
    <location>
        <begin position="976"/>
        <end position="1012"/>
    </location>
</feature>
<name>A0A4U6UHQ7_SETVI</name>
<protein>
    <recommendedName>
        <fullName evidence="3">SWIM-type domain-containing protein</fullName>
    </recommendedName>
</protein>